<feature type="transmembrane region" description="Helical" evidence="11">
    <location>
        <begin position="456"/>
        <end position="475"/>
    </location>
</feature>
<dbReference type="GO" id="GO:0052636">
    <property type="term" value="F:arabinosyltransferase activity"/>
    <property type="evidence" value="ECO:0007669"/>
    <property type="project" value="InterPro"/>
</dbReference>
<keyword evidence="4" id="KW-1003">Cell membrane</keyword>
<feature type="transmembrane region" description="Helical" evidence="11">
    <location>
        <begin position="606"/>
        <end position="627"/>
    </location>
</feature>
<keyword evidence="10" id="KW-0961">Cell wall biogenesis/degradation</keyword>
<comment type="similarity">
    <text evidence="3">Belongs to the emb family.</text>
</comment>
<feature type="transmembrane region" description="Helical" evidence="11">
    <location>
        <begin position="647"/>
        <end position="667"/>
    </location>
</feature>
<evidence type="ECO:0000256" key="3">
    <source>
        <dbReference type="ARBA" id="ARBA00008195"/>
    </source>
</evidence>
<reference evidence="15 16" key="1">
    <citation type="submission" date="2020-04" db="EMBL/GenBank/DDBJ databases">
        <title>Gordonia sp. nov. TBRC 11910.</title>
        <authorList>
            <person name="Suriyachadkun C."/>
        </authorList>
    </citation>
    <scope>NUCLEOTIDE SEQUENCE [LARGE SCALE GENOMIC DNA]</scope>
    <source>
        <strain evidence="15 16">TBRC 11910</strain>
    </source>
</reference>
<comment type="subcellular location">
    <subcellularLocation>
        <location evidence="2">Cell membrane</location>
        <topology evidence="2">Multi-pass membrane protein</topology>
    </subcellularLocation>
</comment>
<keyword evidence="7 11" id="KW-0812">Transmembrane</keyword>
<feature type="transmembrane region" description="Helical" evidence="11">
    <location>
        <begin position="259"/>
        <end position="276"/>
    </location>
</feature>
<dbReference type="GO" id="GO:0071766">
    <property type="term" value="P:Actinobacterium-type cell wall biogenesis"/>
    <property type="evidence" value="ECO:0007669"/>
    <property type="project" value="InterPro"/>
</dbReference>
<evidence type="ECO:0000259" key="14">
    <source>
        <dbReference type="Pfam" id="PF17689"/>
    </source>
</evidence>
<dbReference type="GO" id="GO:0071555">
    <property type="term" value="P:cell wall organization"/>
    <property type="evidence" value="ECO:0007669"/>
    <property type="project" value="UniProtKB-KW"/>
</dbReference>
<comment type="caution">
    <text evidence="15">The sequence shown here is derived from an EMBL/GenBank/DDBJ whole genome shotgun (WGS) entry which is preliminary data.</text>
</comment>
<dbReference type="RefSeq" id="WP_170195412.1">
    <property type="nucleotide sequence ID" value="NZ_JABBNB010000018.1"/>
</dbReference>
<dbReference type="GO" id="GO:0005886">
    <property type="term" value="C:plasma membrane"/>
    <property type="evidence" value="ECO:0007669"/>
    <property type="project" value="UniProtKB-SubCell"/>
</dbReference>
<evidence type="ECO:0000256" key="9">
    <source>
        <dbReference type="ARBA" id="ARBA00023136"/>
    </source>
</evidence>
<name>A0A848KXD5_9ACTN</name>
<keyword evidence="5" id="KW-0328">Glycosyltransferase</keyword>
<feature type="transmembrane region" description="Helical" evidence="11">
    <location>
        <begin position="20"/>
        <end position="41"/>
    </location>
</feature>
<gene>
    <name evidence="15" type="ORF">HH308_16945</name>
</gene>
<feature type="transmembrane region" description="Helical" evidence="11">
    <location>
        <begin position="363"/>
        <end position="384"/>
    </location>
</feature>
<dbReference type="AlphaFoldDB" id="A0A848KXD5"/>
<feature type="domain" description="Arabinofuranosyltransferase central" evidence="12">
    <location>
        <begin position="211"/>
        <end position="670"/>
    </location>
</feature>
<protein>
    <submittedName>
        <fullName evidence="15">Arabinosyltransferase</fullName>
    </submittedName>
</protein>
<feature type="domain" description="Arabinosyltransferase C-terminal" evidence="13">
    <location>
        <begin position="708"/>
        <end position="1091"/>
    </location>
</feature>
<sequence length="1097" mass="115501">MPDSQTTPQAQGAGPGRNRVAAIAVVAGVIAVLAAILTPFLPVNERTVTIDWPSGQQLSAQTASVTAPLVAQTPRNLDITIPCSLLASAPRDASSSTVILSTMPTSGLRARQSALFVTDDGTRIDVAFRGKSVATAPIADLDRCTSLHIWSSASSTGAHFNGLGPLGTTTPDNRPQIAGIFSDLPSSSVQAAAAQGLKAHIDVDNRFDSAPSVTKLLVMIVGVLATIVALVAVARLDVVRGYHRRVGRLDIRRLLRPRAVDLVVTAVLVVWFWLGAGSPDDGYILNMGRNAADAGYLANYYRFFGIPEAPFDWYYSFLSHWSTISATGLWMRLPALVAGLASWFILTRVLLPRLGGAVRRSQWAMFTAAAVFCAFWLPLCSGLRSEGIIVLGSLLTWWGVEQAIATRRMLPAALAALSAGLTLALAPHGIIAVALLLAGSRLMLRVLRMRRGEDGIAALLLPIVAAAGVVVIVVFRDQTLATVAETLRVRYSVGPTLVWYQELLRYYFLVVGTDDGALARRVPVLLTLVTLAVTLAVMLRRKKIRGVDPGPVWRVVSAILLTTFLLSFTPTKWTIQFGVYAGVAAALAAVATVAVAESARRSPRNLAAFVSALMLACAIATAGKNAWPFAANLGISWFDKPPSLAGIPVSTLFLGLTAVAMATAMVLHLRADAVGSADSDAAVPTWRVALVSSPLFLIAAAMVLVEIALFTKAVAGRTDTYTTLAADVDAVRGKTCGMADYVLVEPDANRGMLTPVGGKSASAALAGESTGFDPNGVAADLTPDPNSLSPGTMNTSGNLARPFVISGGSPGTTGGTGPRGINGSTVALPFGLNPATTPVMGSYGHNSGEATLTSDWYQLPARSVGPLIVITAAGPIFSIDRDGAVTPGRSLQVEFGRNDGGTFTPVGAPAIPIDPGPGQPNRPWRNLRVPTATIPAKATAMRIVARDNSLSPDQWLAITPPRVPQLKTLQQVVGSSDPVLVDFSVGAQFPCQHPMTATDGIDQIPQWRILPDPTTAAGQSKTWQATVNGGILATAEALTKAGTMATYLSNDWFREWGNLQKLTPLAPDAPAARVTTATQSRWGWQRSGAIRVVRQDD</sequence>
<evidence type="ECO:0000256" key="8">
    <source>
        <dbReference type="ARBA" id="ARBA00022989"/>
    </source>
</evidence>
<comment type="function">
    <text evidence="1">Arabinosyl transferase responsible for the polymerization of arabinose into the arabinan of arabinogalactan.</text>
</comment>
<evidence type="ECO:0000259" key="12">
    <source>
        <dbReference type="Pfam" id="PF04602"/>
    </source>
</evidence>
<feature type="transmembrane region" description="Helical" evidence="11">
    <location>
        <begin position="688"/>
        <end position="710"/>
    </location>
</feature>
<dbReference type="Gene3D" id="2.60.120.940">
    <property type="entry name" value="EmbC, C-terminal domain, subdomain 2"/>
    <property type="match status" value="1"/>
</dbReference>
<dbReference type="InterPro" id="IPR032731">
    <property type="entry name" value="Arabino_trans_C"/>
</dbReference>
<feature type="domain" description="Arabinosyltransferas concanavalin like" evidence="14">
    <location>
        <begin position="44"/>
        <end position="206"/>
    </location>
</feature>
<keyword evidence="6 15" id="KW-0808">Transferase</keyword>
<evidence type="ECO:0000256" key="11">
    <source>
        <dbReference type="SAM" id="Phobius"/>
    </source>
</evidence>
<evidence type="ECO:0000256" key="7">
    <source>
        <dbReference type="ARBA" id="ARBA00022692"/>
    </source>
</evidence>
<feature type="transmembrane region" description="Helical" evidence="11">
    <location>
        <begin position="216"/>
        <end position="238"/>
    </location>
</feature>
<evidence type="ECO:0000256" key="6">
    <source>
        <dbReference type="ARBA" id="ARBA00022679"/>
    </source>
</evidence>
<evidence type="ECO:0000313" key="16">
    <source>
        <dbReference type="Proteomes" id="UP000550729"/>
    </source>
</evidence>
<evidence type="ECO:0000256" key="1">
    <source>
        <dbReference type="ARBA" id="ARBA00003001"/>
    </source>
</evidence>
<organism evidence="15 16">
    <name type="scientific">Gordonia asplenii</name>
    <dbReference type="NCBI Taxonomy" id="2725283"/>
    <lineage>
        <taxon>Bacteria</taxon>
        <taxon>Bacillati</taxon>
        <taxon>Actinomycetota</taxon>
        <taxon>Actinomycetes</taxon>
        <taxon>Mycobacteriales</taxon>
        <taxon>Gordoniaceae</taxon>
        <taxon>Gordonia</taxon>
    </lineage>
</organism>
<evidence type="ECO:0000259" key="13">
    <source>
        <dbReference type="Pfam" id="PF14896"/>
    </source>
</evidence>
<feature type="transmembrane region" description="Helical" evidence="11">
    <location>
        <begin position="416"/>
        <end position="444"/>
    </location>
</feature>
<evidence type="ECO:0000256" key="5">
    <source>
        <dbReference type="ARBA" id="ARBA00022676"/>
    </source>
</evidence>
<dbReference type="InterPro" id="IPR027451">
    <property type="entry name" value="EmbABC_dom1"/>
</dbReference>
<dbReference type="InterPro" id="IPR042486">
    <property type="entry name" value="Arabino_trans_C_2"/>
</dbReference>
<proteinExistence type="inferred from homology"/>
<dbReference type="EMBL" id="JABBNB010000018">
    <property type="protein sequence ID" value="NMO02902.1"/>
    <property type="molecule type" value="Genomic_DNA"/>
</dbReference>
<dbReference type="Pfam" id="PF14896">
    <property type="entry name" value="Arabino_trans_C"/>
    <property type="match status" value="1"/>
</dbReference>
<feature type="transmembrane region" description="Helical" evidence="11">
    <location>
        <begin position="329"/>
        <end position="351"/>
    </location>
</feature>
<feature type="transmembrane region" description="Helical" evidence="11">
    <location>
        <begin position="575"/>
        <end position="594"/>
    </location>
</feature>
<feature type="transmembrane region" description="Helical" evidence="11">
    <location>
        <begin position="522"/>
        <end position="539"/>
    </location>
</feature>
<dbReference type="Pfam" id="PF17689">
    <property type="entry name" value="Arabino_trans_N"/>
    <property type="match status" value="1"/>
</dbReference>
<feature type="transmembrane region" description="Helical" evidence="11">
    <location>
        <begin position="551"/>
        <end position="569"/>
    </location>
</feature>
<evidence type="ECO:0000256" key="2">
    <source>
        <dbReference type="ARBA" id="ARBA00004651"/>
    </source>
</evidence>
<dbReference type="Gene3D" id="2.60.120.610">
    <property type="entry name" value="arabinofuranosyltransferase like domain"/>
    <property type="match status" value="1"/>
</dbReference>
<keyword evidence="9 11" id="KW-0472">Membrane</keyword>
<dbReference type="InterPro" id="IPR007680">
    <property type="entry name" value="Arabino_trans_central"/>
</dbReference>
<keyword evidence="16" id="KW-1185">Reference proteome</keyword>
<accession>A0A848KXD5</accession>
<dbReference type="Proteomes" id="UP000550729">
    <property type="component" value="Unassembled WGS sequence"/>
</dbReference>
<dbReference type="InterPro" id="IPR040920">
    <property type="entry name" value="Arabino_trans_N"/>
</dbReference>
<keyword evidence="8 11" id="KW-1133">Transmembrane helix</keyword>
<dbReference type="Pfam" id="PF04602">
    <property type="entry name" value="Arabinose_trans"/>
    <property type="match status" value="1"/>
</dbReference>
<evidence type="ECO:0000256" key="4">
    <source>
        <dbReference type="ARBA" id="ARBA00022475"/>
    </source>
</evidence>
<evidence type="ECO:0000256" key="10">
    <source>
        <dbReference type="ARBA" id="ARBA00023316"/>
    </source>
</evidence>
<evidence type="ECO:0000313" key="15">
    <source>
        <dbReference type="EMBL" id="NMO02902.1"/>
    </source>
</evidence>